<dbReference type="SUPFAM" id="SSF82861">
    <property type="entry name" value="Mechanosensitive channel protein MscS (YggB), transmembrane region"/>
    <property type="match status" value="1"/>
</dbReference>
<reference evidence="11 14" key="2">
    <citation type="submission" date="2019-07" db="EMBL/GenBank/DDBJ databases">
        <title>Whole genome shotgun sequence of Halomonas cupida NBRC 102219.</title>
        <authorList>
            <person name="Hosoyama A."/>
            <person name="Uohara A."/>
            <person name="Ohji S."/>
            <person name="Ichikawa N."/>
        </authorList>
    </citation>
    <scope>NUCLEOTIDE SEQUENCE [LARGE SCALE GENOMIC DNA]</scope>
    <source>
        <strain evidence="11 14">NBRC 102219</strain>
    </source>
</reference>
<comment type="subcellular location">
    <subcellularLocation>
        <location evidence="7">Cell inner membrane</location>
        <topology evidence="7">Multi-pass membrane protein</topology>
    </subcellularLocation>
    <subcellularLocation>
        <location evidence="1">Cell membrane</location>
        <topology evidence="1">Multi-pass membrane protein</topology>
    </subcellularLocation>
</comment>
<dbReference type="Gene3D" id="3.30.70.100">
    <property type="match status" value="1"/>
</dbReference>
<dbReference type="Proteomes" id="UP000184123">
    <property type="component" value="Unassembled WGS sequence"/>
</dbReference>
<dbReference type="Gene3D" id="1.10.287.1260">
    <property type="match status" value="1"/>
</dbReference>
<dbReference type="Pfam" id="PF21082">
    <property type="entry name" value="MS_channel_3rd"/>
    <property type="match status" value="1"/>
</dbReference>
<dbReference type="InterPro" id="IPR049278">
    <property type="entry name" value="MS_channel_C"/>
</dbReference>
<evidence type="ECO:0000313" key="13">
    <source>
        <dbReference type="Proteomes" id="UP000184123"/>
    </source>
</evidence>
<evidence type="ECO:0000259" key="9">
    <source>
        <dbReference type="Pfam" id="PF21082"/>
    </source>
</evidence>
<dbReference type="SUPFAM" id="SSF50182">
    <property type="entry name" value="Sm-like ribonucleoproteins"/>
    <property type="match status" value="1"/>
</dbReference>
<evidence type="ECO:0000259" key="8">
    <source>
        <dbReference type="Pfam" id="PF00924"/>
    </source>
</evidence>
<protein>
    <recommendedName>
        <fullName evidence="7">Small-conductance mechanosensitive channel</fullName>
    </recommendedName>
</protein>
<dbReference type="SUPFAM" id="SSF82689">
    <property type="entry name" value="Mechanosensitive channel protein MscS (YggB), C-terminal domain"/>
    <property type="match status" value="1"/>
</dbReference>
<dbReference type="RefSeq" id="WP_307725413.1">
    <property type="nucleotide sequence ID" value="NZ_BJXU01000176.1"/>
</dbReference>
<evidence type="ECO:0000256" key="5">
    <source>
        <dbReference type="ARBA" id="ARBA00022989"/>
    </source>
</evidence>
<dbReference type="GO" id="GO:0005886">
    <property type="term" value="C:plasma membrane"/>
    <property type="evidence" value="ECO:0007669"/>
    <property type="project" value="UniProtKB-SubCell"/>
</dbReference>
<evidence type="ECO:0000313" key="12">
    <source>
        <dbReference type="EMBL" id="SHM94838.1"/>
    </source>
</evidence>
<dbReference type="InterPro" id="IPR049142">
    <property type="entry name" value="MS_channel_1st"/>
</dbReference>
<evidence type="ECO:0000256" key="1">
    <source>
        <dbReference type="ARBA" id="ARBA00004651"/>
    </source>
</evidence>
<keyword evidence="4 7" id="KW-0812">Transmembrane</keyword>
<dbReference type="InterPro" id="IPR006685">
    <property type="entry name" value="MscS_channel_2nd"/>
</dbReference>
<comment type="function">
    <text evidence="7">Mechanosensitive channel that participates in the regulation of osmotic pressure changes within the cell, opening in response to stretch forces in the membrane lipid bilayer, without the need for other proteins. Contributes to normal resistance to hypoosmotic shock. Forms an ion channel of 1.0 nanosiemens conductance with a slight preference for anions.</text>
</comment>
<evidence type="ECO:0000256" key="4">
    <source>
        <dbReference type="ARBA" id="ARBA00022692"/>
    </source>
</evidence>
<evidence type="ECO:0000313" key="14">
    <source>
        <dbReference type="Proteomes" id="UP000321726"/>
    </source>
</evidence>
<feature type="transmembrane region" description="Helical" evidence="7">
    <location>
        <begin position="94"/>
        <end position="123"/>
    </location>
</feature>
<dbReference type="Pfam" id="PF00924">
    <property type="entry name" value="MS_channel_2nd"/>
    <property type="match status" value="1"/>
</dbReference>
<keyword evidence="7" id="KW-0997">Cell inner membrane</keyword>
<dbReference type="InterPro" id="IPR008910">
    <property type="entry name" value="MSC_TM_helix"/>
</dbReference>
<dbReference type="EMBL" id="FRCA01000020">
    <property type="protein sequence ID" value="SHM94838.1"/>
    <property type="molecule type" value="Genomic_DNA"/>
</dbReference>
<feature type="domain" description="Mechanosensitive ion channel transmembrane helices 2/3" evidence="10">
    <location>
        <begin position="67"/>
        <end position="108"/>
    </location>
</feature>
<dbReference type="InterPro" id="IPR011014">
    <property type="entry name" value="MscS_channel_TM-2"/>
</dbReference>
<feature type="transmembrane region" description="Helical" evidence="7">
    <location>
        <begin position="60"/>
        <end position="82"/>
    </location>
</feature>
<keyword evidence="6 7" id="KW-0472">Membrane</keyword>
<comment type="subunit">
    <text evidence="7">Homoheptamer.</text>
</comment>
<dbReference type="Pfam" id="PF05552">
    <property type="entry name" value="MS_channel_1st_1"/>
    <property type="match status" value="1"/>
</dbReference>
<keyword evidence="7" id="KW-0813">Transport</keyword>
<accession>A0A1M7MUN0</accession>
<feature type="transmembrane region" description="Helical" evidence="7">
    <location>
        <begin position="20"/>
        <end position="40"/>
    </location>
</feature>
<gene>
    <name evidence="11" type="primary">mscS</name>
    <name evidence="11" type="ORF">HCU01_38960</name>
    <name evidence="12" type="ORF">SAMN05660971_04352</name>
</gene>
<dbReference type="InterPro" id="IPR045275">
    <property type="entry name" value="MscS_archaea/bacteria_type"/>
</dbReference>
<evidence type="ECO:0000313" key="11">
    <source>
        <dbReference type="EMBL" id="GEN25947.1"/>
    </source>
</evidence>
<comment type="caution">
    <text evidence="7">Lacks conserved residue(s) required for the propagation of feature annotation.</text>
</comment>
<comment type="similarity">
    <text evidence="2 7">Belongs to the MscS (TC 1.A.23) family.</text>
</comment>
<dbReference type="GO" id="GO:0008381">
    <property type="term" value="F:mechanosensitive monoatomic ion channel activity"/>
    <property type="evidence" value="ECO:0007669"/>
    <property type="project" value="InterPro"/>
</dbReference>
<keyword evidence="7" id="KW-0407">Ion channel</keyword>
<feature type="domain" description="Mechanosensitive ion channel MscS" evidence="8">
    <location>
        <begin position="110"/>
        <end position="175"/>
    </location>
</feature>
<keyword evidence="14" id="KW-1185">Reference proteome</keyword>
<dbReference type="InterPro" id="IPR023408">
    <property type="entry name" value="MscS_beta-dom_sf"/>
</dbReference>
<feature type="domain" description="Mechanosensitive ion channel MscS C-terminal" evidence="9">
    <location>
        <begin position="183"/>
        <end position="264"/>
    </location>
</feature>
<keyword evidence="5 7" id="KW-1133">Transmembrane helix</keyword>
<dbReference type="Pfam" id="PF21088">
    <property type="entry name" value="MS_channel_1st"/>
    <property type="match status" value="1"/>
</dbReference>
<evidence type="ECO:0000256" key="6">
    <source>
        <dbReference type="ARBA" id="ARBA00023136"/>
    </source>
</evidence>
<dbReference type="PANTHER" id="PTHR30221:SF1">
    <property type="entry name" value="SMALL-CONDUCTANCE MECHANOSENSITIVE CHANNEL"/>
    <property type="match status" value="1"/>
</dbReference>
<reference evidence="12 13" key="1">
    <citation type="submission" date="2016-11" db="EMBL/GenBank/DDBJ databases">
        <authorList>
            <person name="Jaros S."/>
            <person name="Januszkiewicz K."/>
            <person name="Wedrychowicz H."/>
        </authorList>
    </citation>
    <scope>NUCLEOTIDE SEQUENCE [LARGE SCALE GENOMIC DNA]</scope>
    <source>
        <strain evidence="12 13">DSM 4740</strain>
    </source>
</reference>
<evidence type="ECO:0000256" key="2">
    <source>
        <dbReference type="ARBA" id="ARBA00008017"/>
    </source>
</evidence>
<proteinExistence type="inferred from homology"/>
<evidence type="ECO:0000256" key="7">
    <source>
        <dbReference type="RuleBase" id="RU369025"/>
    </source>
</evidence>
<keyword evidence="3" id="KW-1003">Cell membrane</keyword>
<organism evidence="12 13">
    <name type="scientific">Halomonas cupida</name>
    <dbReference type="NCBI Taxonomy" id="44933"/>
    <lineage>
        <taxon>Bacteria</taxon>
        <taxon>Pseudomonadati</taxon>
        <taxon>Pseudomonadota</taxon>
        <taxon>Gammaproteobacteria</taxon>
        <taxon>Oceanospirillales</taxon>
        <taxon>Halomonadaceae</taxon>
        <taxon>Halomonas</taxon>
    </lineage>
</organism>
<evidence type="ECO:0000256" key="3">
    <source>
        <dbReference type="ARBA" id="ARBA00022475"/>
    </source>
</evidence>
<evidence type="ECO:0000259" key="10">
    <source>
        <dbReference type="Pfam" id="PF21088"/>
    </source>
</evidence>
<dbReference type="InterPro" id="IPR011066">
    <property type="entry name" value="MscS_channel_C_sf"/>
</dbReference>
<name>A0A1M7MUN0_9GAMM</name>
<dbReference type="STRING" id="44933.SAMN05660971_04352"/>
<dbReference type="PANTHER" id="PTHR30221">
    <property type="entry name" value="SMALL-CONDUCTANCE MECHANOSENSITIVE CHANNEL"/>
    <property type="match status" value="1"/>
</dbReference>
<dbReference type="EMBL" id="BJXU01000176">
    <property type="protein sequence ID" value="GEN25947.1"/>
    <property type="molecule type" value="Genomic_DNA"/>
</dbReference>
<dbReference type="AlphaFoldDB" id="A0A1M7MUN0"/>
<dbReference type="InterPro" id="IPR010920">
    <property type="entry name" value="LSM_dom_sf"/>
</dbReference>
<dbReference type="Gene3D" id="2.30.30.60">
    <property type="match status" value="1"/>
</dbReference>
<sequence length="286" mass="31447">MEFMQNLNVDALIEFASTTGLQFAINLVAAAAIFIIGRWVAKAVHRMTIKGMERAKLEPLLVKFLGNIIYTLLLLFVILAAISKIGIQTASLIAVIGAAGLAIGLALQGSLANFAAGVMVIIFRPYRIGDYVEAGGVSGTVEDVQIFTSELTTPDNRKIIVPNGQMMNGAITNYSAHATRRVDLAVGVGYDDDIDTVRRVLEAAVADDARVLDAPAPNIRINAMDDSAVVWIVRPWVKAADYWDVYWELTEDIKRRFDREGISIPFPQRDVHVYHHDDQPQDKPSL</sequence>
<keyword evidence="7" id="KW-0406">Ion transport</keyword>
<dbReference type="Proteomes" id="UP000321726">
    <property type="component" value="Unassembled WGS sequence"/>
</dbReference>